<organism evidence="5 6">
    <name type="scientific">Polyplosphaeria fusca</name>
    <dbReference type="NCBI Taxonomy" id="682080"/>
    <lineage>
        <taxon>Eukaryota</taxon>
        <taxon>Fungi</taxon>
        <taxon>Dikarya</taxon>
        <taxon>Ascomycota</taxon>
        <taxon>Pezizomycotina</taxon>
        <taxon>Dothideomycetes</taxon>
        <taxon>Pleosporomycetidae</taxon>
        <taxon>Pleosporales</taxon>
        <taxon>Tetraplosphaeriaceae</taxon>
        <taxon>Polyplosphaeria</taxon>
    </lineage>
</organism>
<proteinExistence type="predicted"/>
<keyword evidence="6" id="KW-1185">Reference proteome</keyword>
<dbReference type="PROSITE" id="PS50127">
    <property type="entry name" value="UBC_2"/>
    <property type="match status" value="1"/>
</dbReference>
<dbReference type="PANTHER" id="PTHR46116">
    <property type="entry name" value="(E3-INDEPENDENT) E2 UBIQUITIN-CONJUGATING ENZYME"/>
    <property type="match status" value="1"/>
</dbReference>
<keyword evidence="1" id="KW-0808">Transferase</keyword>
<evidence type="ECO:0000259" key="4">
    <source>
        <dbReference type="PROSITE" id="PS50127"/>
    </source>
</evidence>
<dbReference type="AlphaFoldDB" id="A0A9P4R5H7"/>
<feature type="domain" description="UBC core" evidence="4">
    <location>
        <begin position="517"/>
        <end position="673"/>
    </location>
</feature>
<evidence type="ECO:0000313" key="5">
    <source>
        <dbReference type="EMBL" id="KAF2738485.1"/>
    </source>
</evidence>
<comment type="caution">
    <text evidence="5">The sequence shown here is derived from an EMBL/GenBank/DDBJ whole genome shotgun (WGS) entry which is preliminary data.</text>
</comment>
<evidence type="ECO:0000256" key="3">
    <source>
        <dbReference type="SAM" id="MobiDB-lite"/>
    </source>
</evidence>
<dbReference type="Gene3D" id="3.10.110.10">
    <property type="entry name" value="Ubiquitin Conjugating Enzyme"/>
    <property type="match status" value="1"/>
</dbReference>
<reference evidence="5" key="1">
    <citation type="journal article" date="2020" name="Stud. Mycol.">
        <title>101 Dothideomycetes genomes: a test case for predicting lifestyles and emergence of pathogens.</title>
        <authorList>
            <person name="Haridas S."/>
            <person name="Albert R."/>
            <person name="Binder M."/>
            <person name="Bloem J."/>
            <person name="Labutti K."/>
            <person name="Salamov A."/>
            <person name="Andreopoulos B."/>
            <person name="Baker S."/>
            <person name="Barry K."/>
            <person name="Bills G."/>
            <person name="Bluhm B."/>
            <person name="Cannon C."/>
            <person name="Castanera R."/>
            <person name="Culley D."/>
            <person name="Daum C."/>
            <person name="Ezra D."/>
            <person name="Gonzalez J."/>
            <person name="Henrissat B."/>
            <person name="Kuo A."/>
            <person name="Liang C."/>
            <person name="Lipzen A."/>
            <person name="Lutzoni F."/>
            <person name="Magnuson J."/>
            <person name="Mondo S."/>
            <person name="Nolan M."/>
            <person name="Ohm R."/>
            <person name="Pangilinan J."/>
            <person name="Park H.-J."/>
            <person name="Ramirez L."/>
            <person name="Alfaro M."/>
            <person name="Sun H."/>
            <person name="Tritt A."/>
            <person name="Yoshinaga Y."/>
            <person name="Zwiers L.-H."/>
            <person name="Turgeon B."/>
            <person name="Goodwin S."/>
            <person name="Spatafora J."/>
            <person name="Crous P."/>
            <person name="Grigoriev I."/>
        </authorList>
    </citation>
    <scope>NUCLEOTIDE SEQUENCE</scope>
    <source>
        <strain evidence="5">CBS 125425</strain>
    </source>
</reference>
<gene>
    <name evidence="5" type="ORF">EJ04DRAFT_549960</name>
</gene>
<dbReference type="InterPro" id="IPR000608">
    <property type="entry name" value="UBC"/>
</dbReference>
<dbReference type="SMART" id="SM00212">
    <property type="entry name" value="UBCc"/>
    <property type="match status" value="1"/>
</dbReference>
<evidence type="ECO:0000256" key="1">
    <source>
        <dbReference type="ARBA" id="ARBA00022679"/>
    </source>
</evidence>
<dbReference type="Pfam" id="PF00179">
    <property type="entry name" value="UQ_con"/>
    <property type="match status" value="1"/>
</dbReference>
<accession>A0A9P4R5H7</accession>
<feature type="compositionally biased region" description="Basic and acidic residues" evidence="3">
    <location>
        <begin position="97"/>
        <end position="113"/>
    </location>
</feature>
<keyword evidence="2" id="KW-0833">Ubl conjugation pathway</keyword>
<dbReference type="SUPFAM" id="SSF54495">
    <property type="entry name" value="UBC-like"/>
    <property type="match status" value="1"/>
</dbReference>
<evidence type="ECO:0000313" key="6">
    <source>
        <dbReference type="Proteomes" id="UP000799444"/>
    </source>
</evidence>
<name>A0A9P4R5H7_9PLEO</name>
<dbReference type="PANTHER" id="PTHR46116:SF15">
    <property type="entry name" value="(E3-INDEPENDENT) E2 UBIQUITIN-CONJUGATING ENZYME"/>
    <property type="match status" value="1"/>
</dbReference>
<dbReference type="OrthoDB" id="47801at2759"/>
<feature type="region of interest" description="Disordered" evidence="3">
    <location>
        <begin position="768"/>
        <end position="793"/>
    </location>
</feature>
<dbReference type="InterPro" id="IPR016135">
    <property type="entry name" value="UBQ-conjugating_enzyme/RWD"/>
</dbReference>
<dbReference type="Proteomes" id="UP000799444">
    <property type="component" value="Unassembled WGS sequence"/>
</dbReference>
<protein>
    <recommendedName>
        <fullName evidence="4">UBC core domain-containing protein</fullName>
    </recommendedName>
</protein>
<feature type="region of interest" description="Disordered" evidence="3">
    <location>
        <begin position="85"/>
        <end position="123"/>
    </location>
</feature>
<evidence type="ECO:0000256" key="2">
    <source>
        <dbReference type="ARBA" id="ARBA00022786"/>
    </source>
</evidence>
<dbReference type="GO" id="GO:0061631">
    <property type="term" value="F:ubiquitin conjugating enzyme activity"/>
    <property type="evidence" value="ECO:0007669"/>
    <property type="project" value="TreeGrafter"/>
</dbReference>
<dbReference type="EMBL" id="ML996109">
    <property type="protein sequence ID" value="KAF2738485.1"/>
    <property type="molecule type" value="Genomic_DNA"/>
</dbReference>
<sequence>MWKSAAWDADEEACVRLAMELDAQFNNENVNQGTTRPLRAPQDYDADLAFAMQLQSEINLHHDNPSLSSPFDQVESEMDPLLPQSGSLAGVSLRGGGGDDFKPGRPAREEQQSRRRTAMTTMSSTPRTFATYQEFVQYLLSIRCHKCSTSLVREKNDVEGLFQEWLSGHGVISSIINCKKCSATTCVGCGSAAGKSAGTTRSVQGKTVQWCCSRGRTFLIWTILCGLDQHYCASKQREAAKTGTRRVGDYSRGVGYGGGFGGMNSYWDDSGDGYFASPFSRQYGSYRNHAADAGKAKAQTAQLVSDSFNQVIFAFLEELLPSLDRATNFDMNPPDCITSMLLNSKILDRAAELLRNDSLDDIAKRKSLYQALIGFLRIIGTHPLIASKTVFTERSLRPDTVNLLALSFQGDSNTKDEKVSSLGDGIRNLNIQSNMMLKGAQRNQNEFHTNEGQDLLWLCRQISDLSEFLLKNTVEGTGASTSTKLQDHGITEVQDQQLFASHCYASAAQSMNQSARGRIKRLITELTTLQTGLPPGIFVKYATSRIDMMKILIVGPSDTPYENGLFEFDLLCGTQYPYEPPGVQFKGTAGGTVSFNPNLHPDGKVCLSLLGTWSGEPWKPAESTILQVLVSIQAMILCEHPIGNEPDEENLRGTPLSQRYDQLVRRLTVRYAMLNWLESPNQPNVQLWKDIILAHFKGRADRILQTVSRWEREDGNGPVHASRHMALPLGMARHIEGLSTLRPTLRGAFQSIGANVYGGGDAGTQQSSGNAYQGYGNSGYGSSGYGSQHGRRH</sequence>